<dbReference type="Proteomes" id="UP001153714">
    <property type="component" value="Chromosome 18"/>
</dbReference>
<protein>
    <recommendedName>
        <fullName evidence="2">Tyrosine specific protein phosphatases domain-containing protein</fullName>
    </recommendedName>
</protein>
<dbReference type="GO" id="GO:0004651">
    <property type="term" value="F:polynucleotide 5'-phosphatase activity"/>
    <property type="evidence" value="ECO:0007669"/>
    <property type="project" value="TreeGrafter"/>
</dbReference>
<dbReference type="InterPro" id="IPR000387">
    <property type="entry name" value="Tyr_Pase_dom"/>
</dbReference>
<evidence type="ECO:0000313" key="3">
    <source>
        <dbReference type="EMBL" id="CAG9787850.1"/>
    </source>
</evidence>
<dbReference type="SUPFAM" id="SSF52799">
    <property type="entry name" value="(Phosphotyrosine protein) phosphatases II"/>
    <property type="match status" value="1"/>
</dbReference>
<sequence length="293" mass="34083">MPRSIPDRWIPYKACGKVIEGTRFICFKFSLLQTVQKGFDEIWDISTLLETIPNLSAVIDLTNTNRYYNPSEFRKAGVLHKKIYMPGRIIPPEEIVQEFMDTVDEFLGKDCVAIRVKRARLGTSTTESLIGVHCTHGLNRTGYMVCRYMRDKLGVNAKDAIHKFEIARGYKIERDNYIAHLMGNKPPPPDLGVSTNISAVLPSDHNNDQNSSSSKINRNAKSWRDEYLGDKEDGYETGRYVRNPNYRSSNKRRERSRSRTRSNRENYSRSNRNYRTDRDCPDSDRSYDYRHDY</sequence>
<accession>A0A9N9R1V7</accession>
<dbReference type="Pfam" id="PF00782">
    <property type="entry name" value="DSPc"/>
    <property type="match status" value="1"/>
</dbReference>
<feature type="domain" description="Tyrosine specific protein phosphatases" evidence="2">
    <location>
        <begin position="97"/>
        <end position="179"/>
    </location>
</feature>
<reference evidence="3" key="2">
    <citation type="submission" date="2022-10" db="EMBL/GenBank/DDBJ databases">
        <authorList>
            <consortium name="ENA_rothamsted_submissions"/>
            <consortium name="culmorum"/>
            <person name="King R."/>
        </authorList>
    </citation>
    <scope>NUCLEOTIDE SEQUENCE</scope>
</reference>
<dbReference type="InterPro" id="IPR029021">
    <property type="entry name" value="Prot-tyrosine_phosphatase-like"/>
</dbReference>
<dbReference type="PROSITE" id="PS00383">
    <property type="entry name" value="TYR_PHOSPHATASE_1"/>
    <property type="match status" value="1"/>
</dbReference>
<dbReference type="PANTHER" id="PTHR10367">
    <property type="entry name" value="MRNA-CAPPING ENZYME"/>
    <property type="match status" value="1"/>
</dbReference>
<feature type="region of interest" description="Disordered" evidence="1">
    <location>
        <begin position="181"/>
        <end position="219"/>
    </location>
</feature>
<feature type="region of interest" description="Disordered" evidence="1">
    <location>
        <begin position="234"/>
        <end position="293"/>
    </location>
</feature>
<gene>
    <name evidence="3" type="ORF">DIATSA_LOCUS5703</name>
</gene>
<evidence type="ECO:0000313" key="4">
    <source>
        <dbReference type="Proteomes" id="UP001153714"/>
    </source>
</evidence>
<organism evidence="3 4">
    <name type="scientific">Diatraea saccharalis</name>
    <name type="common">sugarcane borer</name>
    <dbReference type="NCBI Taxonomy" id="40085"/>
    <lineage>
        <taxon>Eukaryota</taxon>
        <taxon>Metazoa</taxon>
        <taxon>Ecdysozoa</taxon>
        <taxon>Arthropoda</taxon>
        <taxon>Hexapoda</taxon>
        <taxon>Insecta</taxon>
        <taxon>Pterygota</taxon>
        <taxon>Neoptera</taxon>
        <taxon>Endopterygota</taxon>
        <taxon>Lepidoptera</taxon>
        <taxon>Glossata</taxon>
        <taxon>Ditrysia</taxon>
        <taxon>Pyraloidea</taxon>
        <taxon>Crambidae</taxon>
        <taxon>Crambinae</taxon>
        <taxon>Diatraea</taxon>
    </lineage>
</organism>
<dbReference type="EMBL" id="OU893349">
    <property type="protein sequence ID" value="CAG9787850.1"/>
    <property type="molecule type" value="Genomic_DNA"/>
</dbReference>
<reference evidence="3" key="1">
    <citation type="submission" date="2021-12" db="EMBL/GenBank/DDBJ databases">
        <authorList>
            <person name="King R."/>
        </authorList>
    </citation>
    <scope>NUCLEOTIDE SEQUENCE</scope>
</reference>
<dbReference type="PANTHER" id="PTHR10367:SF9">
    <property type="entry name" value="DUAL-SPECIFICITY PHOSPHATASE 11 (RNA_RNP COMPLEX 1-INTERACTING)"/>
    <property type="match status" value="1"/>
</dbReference>
<dbReference type="OrthoDB" id="428974at2759"/>
<feature type="compositionally biased region" description="Basic and acidic residues" evidence="1">
    <location>
        <begin position="274"/>
        <end position="293"/>
    </location>
</feature>
<evidence type="ECO:0000259" key="2">
    <source>
        <dbReference type="PROSITE" id="PS50056"/>
    </source>
</evidence>
<dbReference type="AlphaFoldDB" id="A0A9N9R1V7"/>
<dbReference type="PROSITE" id="PS50056">
    <property type="entry name" value="TYR_PHOSPHATASE_2"/>
    <property type="match status" value="1"/>
</dbReference>
<dbReference type="InterPro" id="IPR016130">
    <property type="entry name" value="Tyr_Pase_AS"/>
</dbReference>
<proteinExistence type="predicted"/>
<dbReference type="Gene3D" id="3.90.190.10">
    <property type="entry name" value="Protein tyrosine phosphatase superfamily"/>
    <property type="match status" value="1"/>
</dbReference>
<dbReference type="InterPro" id="IPR000340">
    <property type="entry name" value="Dual-sp_phosphatase_cat-dom"/>
</dbReference>
<feature type="compositionally biased region" description="Basic residues" evidence="1">
    <location>
        <begin position="249"/>
        <end position="261"/>
    </location>
</feature>
<evidence type="ECO:0000256" key="1">
    <source>
        <dbReference type="SAM" id="MobiDB-lite"/>
    </source>
</evidence>
<name>A0A9N9R1V7_9NEOP</name>
<dbReference type="InterPro" id="IPR051029">
    <property type="entry name" value="mRNA_Capping_Enz/RNA_Phosphat"/>
</dbReference>
<keyword evidence="4" id="KW-1185">Reference proteome</keyword>